<accession>A0ABV0TTC8</accession>
<dbReference type="EMBL" id="JAHRIQ010047032">
    <property type="protein sequence ID" value="MEQ2236175.1"/>
    <property type="molecule type" value="Genomic_DNA"/>
</dbReference>
<gene>
    <name evidence="1" type="ORF">ILYODFUR_009772</name>
</gene>
<protein>
    <submittedName>
        <fullName evidence="1">Uncharacterized protein</fullName>
    </submittedName>
</protein>
<sequence>MPNMNTALHTQERNDVSSCWSRQQSMADRKRSKVWLHFPKCDADYSRYNICDTKCKASGGNTSNLRKNLVKHKIFLVSLRSTATTPAFSAVNTPASVSDSMSAASNMGEEMFETTEMLQYKHLDVVSIYSLKFIY</sequence>
<keyword evidence="2" id="KW-1185">Reference proteome</keyword>
<name>A0ABV0TTC8_9TELE</name>
<evidence type="ECO:0000313" key="1">
    <source>
        <dbReference type="EMBL" id="MEQ2236175.1"/>
    </source>
</evidence>
<reference evidence="1 2" key="1">
    <citation type="submission" date="2021-06" db="EMBL/GenBank/DDBJ databases">
        <authorList>
            <person name="Palmer J.M."/>
        </authorList>
    </citation>
    <scope>NUCLEOTIDE SEQUENCE [LARGE SCALE GENOMIC DNA]</scope>
    <source>
        <strain evidence="2">if_2019</strain>
        <tissue evidence="1">Muscle</tissue>
    </source>
</reference>
<dbReference type="Proteomes" id="UP001482620">
    <property type="component" value="Unassembled WGS sequence"/>
</dbReference>
<comment type="caution">
    <text evidence="1">The sequence shown here is derived from an EMBL/GenBank/DDBJ whole genome shotgun (WGS) entry which is preliminary data.</text>
</comment>
<organism evidence="1 2">
    <name type="scientific">Ilyodon furcidens</name>
    <name type="common">goldbreast splitfin</name>
    <dbReference type="NCBI Taxonomy" id="33524"/>
    <lineage>
        <taxon>Eukaryota</taxon>
        <taxon>Metazoa</taxon>
        <taxon>Chordata</taxon>
        <taxon>Craniata</taxon>
        <taxon>Vertebrata</taxon>
        <taxon>Euteleostomi</taxon>
        <taxon>Actinopterygii</taxon>
        <taxon>Neopterygii</taxon>
        <taxon>Teleostei</taxon>
        <taxon>Neoteleostei</taxon>
        <taxon>Acanthomorphata</taxon>
        <taxon>Ovalentaria</taxon>
        <taxon>Atherinomorphae</taxon>
        <taxon>Cyprinodontiformes</taxon>
        <taxon>Goodeidae</taxon>
        <taxon>Ilyodon</taxon>
    </lineage>
</organism>
<proteinExistence type="predicted"/>
<evidence type="ECO:0000313" key="2">
    <source>
        <dbReference type="Proteomes" id="UP001482620"/>
    </source>
</evidence>